<dbReference type="EMBL" id="SNZB01000008">
    <property type="protein sequence ID" value="TDR16319.1"/>
    <property type="molecule type" value="Genomic_DNA"/>
</dbReference>
<dbReference type="RefSeq" id="WP_099020136.1">
    <property type="nucleotide sequence ID" value="NZ_NIHB01000006.1"/>
</dbReference>
<feature type="transmembrane region" description="Helical" evidence="1">
    <location>
        <begin position="300"/>
        <end position="321"/>
    </location>
</feature>
<sequence>MINNIQILRGLAALWVFLHHSLGHFKAMGFSFLPFEWLASYGYIGVDVFFVISGLVMAKTTEKHDSGWHSGQLFLGKRFFRIYLGYWPVFILTYVVYWYFQDENLSKIDLIGSIFLLNANMFELLIGPAWSLPFELYFYLLIALLIFFSVKRPHVFFLIISALIVIKLNVMDFGVSALIDLVLSHMIFEFIMGYYLWHYRHYFLKVNFLIYLIVGAACFMIGSYYDLVNTVWRPVTLGLFSWAVVALALIFEGKLKPIVVRMFKPIGDASYTLYLLHSVLLYSFYHTGVRTWFVDQQWPLAGFTALILIVVLLSYLFYLMVEKPLYHFAVNRFIHDNRNDNSKLNTNHKKI</sequence>
<accession>A0A4R6XDT0</accession>
<feature type="domain" description="Acyltransferase 3" evidence="2">
    <location>
        <begin position="3"/>
        <end position="318"/>
    </location>
</feature>
<evidence type="ECO:0000259" key="2">
    <source>
        <dbReference type="Pfam" id="PF01757"/>
    </source>
</evidence>
<reference evidence="3 4" key="1">
    <citation type="submission" date="2019-03" db="EMBL/GenBank/DDBJ databases">
        <title>Genomic Encyclopedia of Type Strains, Phase IV (KMG-IV): sequencing the most valuable type-strain genomes for metagenomic binning, comparative biology and taxonomic classification.</title>
        <authorList>
            <person name="Goeker M."/>
        </authorList>
    </citation>
    <scope>NUCLEOTIDE SEQUENCE [LARGE SCALE GENOMIC DNA]</scope>
    <source>
        <strain evidence="3 4">DSM 25488</strain>
    </source>
</reference>
<feature type="transmembrane region" description="Helical" evidence="1">
    <location>
        <begin position="130"/>
        <end position="148"/>
    </location>
</feature>
<feature type="transmembrane region" description="Helical" evidence="1">
    <location>
        <begin position="79"/>
        <end position="100"/>
    </location>
</feature>
<feature type="transmembrane region" description="Helical" evidence="1">
    <location>
        <begin position="155"/>
        <end position="171"/>
    </location>
</feature>
<feature type="transmembrane region" description="Helical" evidence="1">
    <location>
        <begin position="231"/>
        <end position="251"/>
    </location>
</feature>
<dbReference type="PANTHER" id="PTHR23028">
    <property type="entry name" value="ACETYLTRANSFERASE"/>
    <property type="match status" value="1"/>
</dbReference>
<keyword evidence="1" id="KW-0472">Membrane</keyword>
<dbReference type="Proteomes" id="UP000295724">
    <property type="component" value="Unassembled WGS sequence"/>
</dbReference>
<feature type="transmembrane region" description="Helical" evidence="1">
    <location>
        <begin position="208"/>
        <end position="225"/>
    </location>
</feature>
<name>A0A4R6XDT0_9GAMM</name>
<dbReference type="OrthoDB" id="9767863at2"/>
<dbReference type="Pfam" id="PF01757">
    <property type="entry name" value="Acyl_transf_3"/>
    <property type="match status" value="1"/>
</dbReference>
<evidence type="ECO:0000313" key="3">
    <source>
        <dbReference type="EMBL" id="TDR16319.1"/>
    </source>
</evidence>
<feature type="transmembrane region" description="Helical" evidence="1">
    <location>
        <begin position="39"/>
        <end position="58"/>
    </location>
</feature>
<evidence type="ECO:0000313" key="4">
    <source>
        <dbReference type="Proteomes" id="UP000295724"/>
    </source>
</evidence>
<keyword evidence="1" id="KW-1133">Transmembrane helix</keyword>
<feature type="transmembrane region" description="Helical" evidence="1">
    <location>
        <begin position="271"/>
        <end position="288"/>
    </location>
</feature>
<dbReference type="GO" id="GO:0016747">
    <property type="term" value="F:acyltransferase activity, transferring groups other than amino-acyl groups"/>
    <property type="evidence" value="ECO:0007669"/>
    <property type="project" value="InterPro"/>
</dbReference>
<gene>
    <name evidence="3" type="ORF">C8D91_2846</name>
</gene>
<organism evidence="3 4">
    <name type="scientific">Marinicella litoralis</name>
    <dbReference type="NCBI Taxonomy" id="644220"/>
    <lineage>
        <taxon>Bacteria</taxon>
        <taxon>Pseudomonadati</taxon>
        <taxon>Pseudomonadota</taxon>
        <taxon>Gammaproteobacteria</taxon>
        <taxon>Lysobacterales</taxon>
        <taxon>Marinicellaceae</taxon>
        <taxon>Marinicella</taxon>
    </lineage>
</organism>
<dbReference type="AlphaFoldDB" id="A0A4R6XDT0"/>
<keyword evidence="1" id="KW-0812">Transmembrane</keyword>
<protein>
    <submittedName>
        <fullName evidence="3">Peptidoglycan/LPS O-acetylase OafA/YrhL</fullName>
    </submittedName>
</protein>
<evidence type="ECO:0000256" key="1">
    <source>
        <dbReference type="SAM" id="Phobius"/>
    </source>
</evidence>
<dbReference type="InterPro" id="IPR002656">
    <property type="entry name" value="Acyl_transf_3_dom"/>
</dbReference>
<proteinExistence type="predicted"/>
<feature type="transmembrane region" description="Helical" evidence="1">
    <location>
        <begin position="177"/>
        <end position="196"/>
    </location>
</feature>
<keyword evidence="4" id="KW-1185">Reference proteome</keyword>
<comment type="caution">
    <text evidence="3">The sequence shown here is derived from an EMBL/GenBank/DDBJ whole genome shotgun (WGS) entry which is preliminary data.</text>
</comment>
<dbReference type="InterPro" id="IPR050879">
    <property type="entry name" value="Acyltransferase_3"/>
</dbReference>